<feature type="domain" description="Lipocalin-like" evidence="2">
    <location>
        <begin position="40"/>
        <end position="131"/>
    </location>
</feature>
<feature type="signal peptide" evidence="1">
    <location>
        <begin position="1"/>
        <end position="23"/>
    </location>
</feature>
<keyword evidence="1" id="KW-0732">Signal</keyword>
<dbReference type="KEGG" id="fmg:HYN48_02750"/>
<dbReference type="Proteomes" id="UP000244193">
    <property type="component" value="Chromosome"/>
</dbReference>
<protein>
    <recommendedName>
        <fullName evidence="2">Lipocalin-like domain-containing protein</fullName>
    </recommendedName>
</protein>
<evidence type="ECO:0000313" key="4">
    <source>
        <dbReference type="Proteomes" id="UP000244193"/>
    </source>
</evidence>
<name>A0A2S0RCS9_9FLAO</name>
<organism evidence="3 4">
    <name type="scientific">Flavobacterium magnum</name>
    <dbReference type="NCBI Taxonomy" id="2162713"/>
    <lineage>
        <taxon>Bacteria</taxon>
        <taxon>Pseudomonadati</taxon>
        <taxon>Bacteroidota</taxon>
        <taxon>Flavobacteriia</taxon>
        <taxon>Flavobacteriales</taxon>
        <taxon>Flavobacteriaceae</taxon>
        <taxon>Flavobacterium</taxon>
    </lineage>
</organism>
<reference evidence="3 4" key="1">
    <citation type="submission" date="2018-04" db="EMBL/GenBank/DDBJ databases">
        <title>Genome sequencing of Flavobacterium sp. HYN0048.</title>
        <authorList>
            <person name="Yi H."/>
            <person name="Baek C."/>
        </authorList>
    </citation>
    <scope>NUCLEOTIDE SEQUENCE [LARGE SCALE GENOMIC DNA]</scope>
    <source>
        <strain evidence="3 4">HYN0048</strain>
    </source>
</reference>
<evidence type="ECO:0000259" key="2">
    <source>
        <dbReference type="Pfam" id="PF13648"/>
    </source>
</evidence>
<dbReference type="EMBL" id="CP028811">
    <property type="protein sequence ID" value="AWA29090.1"/>
    <property type="molecule type" value="Genomic_DNA"/>
</dbReference>
<proteinExistence type="predicted"/>
<dbReference type="AlphaFoldDB" id="A0A2S0RCS9"/>
<dbReference type="OrthoDB" id="1356626at2"/>
<dbReference type="Pfam" id="PF13648">
    <property type="entry name" value="Lipocalin_4"/>
    <property type="match status" value="1"/>
</dbReference>
<sequence>MNKKIISLTAILLCILSISFVSCESDDEGGDYVSPNYVAATWKLTAVGALNTQSTLIYTPVMEGSCDAQTVSFTEDFNFTRNYSVLVDEACTPKTTTGTYALEQGNIVVTFVPEGQTLSESISYDIITLSDVLLEVAYTDKLTGKLVFLKFAKQIMTAN</sequence>
<evidence type="ECO:0000256" key="1">
    <source>
        <dbReference type="SAM" id="SignalP"/>
    </source>
</evidence>
<dbReference type="InterPro" id="IPR024311">
    <property type="entry name" value="Lipocalin-like"/>
</dbReference>
<dbReference type="PROSITE" id="PS51257">
    <property type="entry name" value="PROKAR_LIPOPROTEIN"/>
    <property type="match status" value="1"/>
</dbReference>
<feature type="chain" id="PRO_5015757493" description="Lipocalin-like domain-containing protein" evidence="1">
    <location>
        <begin position="24"/>
        <end position="159"/>
    </location>
</feature>
<gene>
    <name evidence="3" type="ORF">HYN48_02750</name>
</gene>
<accession>A0A2S0RCS9</accession>
<keyword evidence="4" id="KW-1185">Reference proteome</keyword>
<evidence type="ECO:0000313" key="3">
    <source>
        <dbReference type="EMBL" id="AWA29090.1"/>
    </source>
</evidence>
<dbReference type="RefSeq" id="WP_108369676.1">
    <property type="nucleotide sequence ID" value="NZ_CP028811.1"/>
</dbReference>